<feature type="transmembrane region" description="Helical" evidence="6">
    <location>
        <begin position="59"/>
        <end position="77"/>
    </location>
</feature>
<feature type="transmembrane region" description="Helical" evidence="6">
    <location>
        <begin position="97"/>
        <end position="123"/>
    </location>
</feature>
<reference evidence="7 8" key="1">
    <citation type="journal article" date="2014" name="BMC Genomics">
        <title>Comparative genome sequencing reveals chemotype-specific gene clusters in the toxigenic black mold Stachybotrys.</title>
        <authorList>
            <person name="Semeiks J."/>
            <person name="Borek D."/>
            <person name="Otwinowski Z."/>
            <person name="Grishin N.V."/>
        </authorList>
    </citation>
    <scope>NUCLEOTIDE SEQUENCE [LARGE SCALE GENOMIC DNA]</scope>
    <source>
        <strain evidence="8">CBS 109288 / IBT 7711</strain>
    </source>
</reference>
<gene>
    <name evidence="7" type="ORF">S7711_00251</name>
</gene>
<evidence type="ECO:0000313" key="7">
    <source>
        <dbReference type="EMBL" id="KEY72252.1"/>
    </source>
</evidence>
<keyword evidence="4 6" id="KW-0472">Membrane</keyword>
<keyword evidence="8" id="KW-1185">Reference proteome</keyword>
<dbReference type="InterPro" id="IPR006603">
    <property type="entry name" value="PQ-loop_rpt"/>
</dbReference>
<keyword evidence="2 6" id="KW-0812">Transmembrane</keyword>
<accession>A0A084B3X3</accession>
<dbReference type="PANTHER" id="PTHR16201">
    <property type="entry name" value="SEVEN TRANSMEMBRANE PROTEIN 1-RELATED"/>
    <property type="match status" value="1"/>
</dbReference>
<feature type="transmembrane region" description="Helical" evidence="6">
    <location>
        <begin position="152"/>
        <end position="173"/>
    </location>
</feature>
<dbReference type="Gene3D" id="1.20.1280.290">
    <property type="match status" value="1"/>
</dbReference>
<evidence type="ECO:0000313" key="8">
    <source>
        <dbReference type="Proteomes" id="UP000028045"/>
    </source>
</evidence>
<evidence type="ECO:0000256" key="4">
    <source>
        <dbReference type="ARBA" id="ARBA00023136"/>
    </source>
</evidence>
<dbReference type="Proteomes" id="UP000028045">
    <property type="component" value="Unassembled WGS sequence"/>
</dbReference>
<dbReference type="GO" id="GO:0016020">
    <property type="term" value="C:membrane"/>
    <property type="evidence" value="ECO:0007669"/>
    <property type="project" value="UniProtKB-SubCell"/>
</dbReference>
<name>A0A084B3X3_STACB</name>
<sequence length="327" mass="35982">MNSMGSPFPNLPARCAELSKPSIVQFMISCLLMIWLLAANIPQWARIISRRSAEGLSTLYILLGSLSGVCAVGNILVLPSTDEDIECCLQNSTFSCISGLLGMLQVISGIACFWVVLFLYVYYSEDEAEAEIHGRRQSVAGPETTFRKARSAWIVLLVVCCFAFTILIISAVIVRRFPWVAQTWADVLGILVALLACVQWLPQVYTTWSLGHLGSLSLASLSLSAPYAWIFGISMMTREGPAGWSAWIVYMLVGLMQAFLISLGVAYHVKAWREPPPAPERPERPSNRLNLQFSGWNTSRQSMASSHVAPDEQRPLLGSRPSGSNHA</sequence>
<protein>
    <recommendedName>
        <fullName evidence="9">PQ loop repeat protein</fullName>
    </recommendedName>
</protein>
<evidence type="ECO:0008006" key="9">
    <source>
        <dbReference type="Google" id="ProtNLM"/>
    </source>
</evidence>
<keyword evidence="3 6" id="KW-1133">Transmembrane helix</keyword>
<evidence type="ECO:0000256" key="2">
    <source>
        <dbReference type="ARBA" id="ARBA00022692"/>
    </source>
</evidence>
<dbReference type="OrthoDB" id="19344at2759"/>
<comment type="subcellular location">
    <subcellularLocation>
        <location evidence="1">Membrane</location>
        <topology evidence="1">Multi-pass membrane protein</topology>
    </subcellularLocation>
</comment>
<evidence type="ECO:0000256" key="3">
    <source>
        <dbReference type="ARBA" id="ARBA00022989"/>
    </source>
</evidence>
<dbReference type="InterPro" id="IPR051415">
    <property type="entry name" value="LAAT-1"/>
</dbReference>
<evidence type="ECO:0000256" key="5">
    <source>
        <dbReference type="SAM" id="MobiDB-lite"/>
    </source>
</evidence>
<feature type="transmembrane region" description="Helical" evidence="6">
    <location>
        <begin position="213"/>
        <end position="232"/>
    </location>
</feature>
<dbReference type="HOGENOM" id="CLU_033734_0_0_1"/>
<feature type="transmembrane region" description="Helical" evidence="6">
    <location>
        <begin position="244"/>
        <end position="267"/>
    </location>
</feature>
<organism evidence="7 8">
    <name type="scientific">Stachybotrys chartarum (strain CBS 109288 / IBT 7711)</name>
    <name type="common">Toxic black mold</name>
    <name type="synonym">Stilbospora chartarum</name>
    <dbReference type="NCBI Taxonomy" id="1280523"/>
    <lineage>
        <taxon>Eukaryota</taxon>
        <taxon>Fungi</taxon>
        <taxon>Dikarya</taxon>
        <taxon>Ascomycota</taxon>
        <taxon>Pezizomycotina</taxon>
        <taxon>Sordariomycetes</taxon>
        <taxon>Hypocreomycetidae</taxon>
        <taxon>Hypocreales</taxon>
        <taxon>Stachybotryaceae</taxon>
        <taxon>Stachybotrys</taxon>
    </lineage>
</organism>
<dbReference type="Pfam" id="PF04193">
    <property type="entry name" value="PQ-loop"/>
    <property type="match status" value="2"/>
</dbReference>
<evidence type="ECO:0000256" key="6">
    <source>
        <dbReference type="SAM" id="Phobius"/>
    </source>
</evidence>
<feature type="transmembrane region" description="Helical" evidence="6">
    <location>
        <begin position="20"/>
        <end position="38"/>
    </location>
</feature>
<feature type="transmembrane region" description="Helical" evidence="6">
    <location>
        <begin position="179"/>
        <end position="201"/>
    </location>
</feature>
<dbReference type="PANTHER" id="PTHR16201:SF11">
    <property type="entry name" value="PQ-LOOP REPEAT-CONTAINING PROTEIN"/>
    <property type="match status" value="1"/>
</dbReference>
<dbReference type="EMBL" id="KL648097">
    <property type="protein sequence ID" value="KEY72252.1"/>
    <property type="molecule type" value="Genomic_DNA"/>
</dbReference>
<dbReference type="AlphaFoldDB" id="A0A084B3X3"/>
<evidence type="ECO:0000256" key="1">
    <source>
        <dbReference type="ARBA" id="ARBA00004141"/>
    </source>
</evidence>
<proteinExistence type="predicted"/>
<feature type="region of interest" description="Disordered" evidence="5">
    <location>
        <begin position="299"/>
        <end position="327"/>
    </location>
</feature>